<organism evidence="1 2">
    <name type="scientific">Sphaerodactylus townsendi</name>
    <dbReference type="NCBI Taxonomy" id="933632"/>
    <lineage>
        <taxon>Eukaryota</taxon>
        <taxon>Metazoa</taxon>
        <taxon>Chordata</taxon>
        <taxon>Craniata</taxon>
        <taxon>Vertebrata</taxon>
        <taxon>Euteleostomi</taxon>
        <taxon>Lepidosauria</taxon>
        <taxon>Squamata</taxon>
        <taxon>Bifurcata</taxon>
        <taxon>Gekkota</taxon>
        <taxon>Sphaerodactylidae</taxon>
        <taxon>Sphaerodactylus</taxon>
    </lineage>
</organism>
<keyword evidence="2" id="KW-1185">Reference proteome</keyword>
<evidence type="ECO:0000313" key="1">
    <source>
        <dbReference type="EMBL" id="KAH8006862.1"/>
    </source>
</evidence>
<evidence type="ECO:0000313" key="2">
    <source>
        <dbReference type="Proteomes" id="UP000827872"/>
    </source>
</evidence>
<accession>A0ACB8FNA5</accession>
<gene>
    <name evidence="1" type="ORF">K3G42_014595</name>
</gene>
<protein>
    <submittedName>
        <fullName evidence="1">Uncharacterized protein</fullName>
    </submittedName>
</protein>
<proteinExistence type="predicted"/>
<reference evidence="1" key="1">
    <citation type="submission" date="2021-08" db="EMBL/GenBank/DDBJ databases">
        <title>The first chromosome-level gecko genome reveals the dynamic sex chromosomes of Neotropical dwarf geckos (Sphaerodactylidae: Sphaerodactylus).</title>
        <authorList>
            <person name="Pinto B.J."/>
            <person name="Keating S.E."/>
            <person name="Gamble T."/>
        </authorList>
    </citation>
    <scope>NUCLEOTIDE SEQUENCE</scope>
    <source>
        <strain evidence="1">TG3544</strain>
    </source>
</reference>
<dbReference type="Proteomes" id="UP000827872">
    <property type="component" value="Linkage Group LG06"/>
</dbReference>
<dbReference type="EMBL" id="CM037619">
    <property type="protein sequence ID" value="KAH8006862.1"/>
    <property type="molecule type" value="Genomic_DNA"/>
</dbReference>
<comment type="caution">
    <text evidence="1">The sequence shown here is derived from an EMBL/GenBank/DDBJ whole genome shotgun (WGS) entry which is preliminary data.</text>
</comment>
<name>A0ACB8FNA5_9SAUR</name>
<sequence length="239" mass="27759">MMEGEDQEEDSKEPSQDEHNYRRRNCQRYLLFSVVLILLGGAGAITWYFFDHKPHFWESTSVHFYSGSLSILNRQYSLDHGRMESRAFWTETAKMQKMLKDLIHATELAPYYNSTTVYAFGEGSLTCFFWFALQVPKSQHKEMTAEKVNTMLYRKLLASTNQTGHFASWTEYKIDPESLVLLGTDISIKEKEIQPRSLGLGCQAHMPDYGKRKGPWCLVEDEKDRIQCERHNSAEIHIG</sequence>